<dbReference type="AlphaFoldDB" id="A0A4Q9DFY6"/>
<proteinExistence type="predicted"/>
<gene>
    <name evidence="1" type="ORF">EYB31_38640</name>
</gene>
<organism evidence="1 2">
    <name type="scientific">Paenibacillus thalictri</name>
    <dbReference type="NCBI Taxonomy" id="2527873"/>
    <lineage>
        <taxon>Bacteria</taxon>
        <taxon>Bacillati</taxon>
        <taxon>Bacillota</taxon>
        <taxon>Bacilli</taxon>
        <taxon>Bacillales</taxon>
        <taxon>Paenibacillaceae</taxon>
        <taxon>Paenibacillus</taxon>
    </lineage>
</organism>
<accession>A0A4Q9DFY6</accession>
<name>A0A4Q9DFY6_9BACL</name>
<dbReference type="OrthoDB" id="2706506at2"/>
<dbReference type="EMBL" id="SIRE01000049">
    <property type="protein sequence ID" value="TBL68203.1"/>
    <property type="molecule type" value="Genomic_DNA"/>
</dbReference>
<evidence type="ECO:0000313" key="2">
    <source>
        <dbReference type="Proteomes" id="UP000293142"/>
    </source>
</evidence>
<evidence type="ECO:0008006" key="3">
    <source>
        <dbReference type="Google" id="ProtNLM"/>
    </source>
</evidence>
<dbReference type="RefSeq" id="WP_131018954.1">
    <property type="nucleotide sequence ID" value="NZ_SIRE01000049.1"/>
</dbReference>
<protein>
    <recommendedName>
        <fullName evidence="3">Hydrolase</fullName>
    </recommendedName>
</protein>
<keyword evidence="2" id="KW-1185">Reference proteome</keyword>
<reference evidence="1 2" key="1">
    <citation type="submission" date="2019-02" db="EMBL/GenBank/DDBJ databases">
        <title>Paenibacillus sp. nov., isolated from surface-sterilized tissue of Thalictrum simplex L.</title>
        <authorList>
            <person name="Tuo L."/>
        </authorList>
    </citation>
    <scope>NUCLEOTIDE SEQUENCE [LARGE SCALE GENOMIC DNA]</scope>
    <source>
        <strain evidence="1 2">N2SHLJ1</strain>
    </source>
</reference>
<evidence type="ECO:0000313" key="1">
    <source>
        <dbReference type="EMBL" id="TBL68203.1"/>
    </source>
</evidence>
<dbReference type="Proteomes" id="UP000293142">
    <property type="component" value="Unassembled WGS sequence"/>
</dbReference>
<comment type="caution">
    <text evidence="1">The sequence shown here is derived from an EMBL/GenBank/DDBJ whole genome shotgun (WGS) entry which is preliminary data.</text>
</comment>
<sequence>MNSAEDTNKKTYYVSVQAGTIMNNIGDASFEFEIIATPDDIERLSEMFEATMEADHDAFWRAHNPAISYHHDDENDTYDEGLQMIYSTLHELGTPETKHFIEEMHVLPQP</sequence>